<dbReference type="AlphaFoldDB" id="A0A9N9JEF9"/>
<dbReference type="InterPro" id="IPR002710">
    <property type="entry name" value="Dilute_dom"/>
</dbReference>
<accession>A0A9N9JEF9</accession>
<evidence type="ECO:0000259" key="1">
    <source>
        <dbReference type="PROSITE" id="PS51126"/>
    </source>
</evidence>
<comment type="caution">
    <text evidence="2">The sequence shown here is derived from an EMBL/GenBank/DDBJ whole genome shotgun (WGS) entry which is preliminary data.</text>
</comment>
<proteinExistence type="predicted"/>
<dbReference type="OrthoDB" id="6108017at2759"/>
<dbReference type="Pfam" id="PF01843">
    <property type="entry name" value="DIL"/>
    <property type="match status" value="1"/>
</dbReference>
<keyword evidence="3" id="KW-1185">Reference proteome</keyword>
<evidence type="ECO:0000313" key="3">
    <source>
        <dbReference type="Proteomes" id="UP000789405"/>
    </source>
</evidence>
<evidence type="ECO:0000313" key="2">
    <source>
        <dbReference type="EMBL" id="CAG8778228.1"/>
    </source>
</evidence>
<protein>
    <submittedName>
        <fullName evidence="2">20280_t:CDS:1</fullName>
    </submittedName>
</protein>
<dbReference type="Proteomes" id="UP000789405">
    <property type="component" value="Unassembled WGS sequence"/>
</dbReference>
<dbReference type="EMBL" id="CAJVPY010021081">
    <property type="protein sequence ID" value="CAG8778228.1"/>
    <property type="molecule type" value="Genomic_DNA"/>
</dbReference>
<sequence length="113" mass="13215">MPESTLHLEHLMQATKLLQLKKTDTLGDIEIIYDVCWMLTPSQIQKLMKHYYVADYEKPISREILKAVANRVTANDKKDILFLDTTIRYLTLDGLGLYQHNLLIKEYSIYVVI</sequence>
<name>A0A9N9JEF9_9GLOM</name>
<organism evidence="2 3">
    <name type="scientific">Dentiscutata erythropus</name>
    <dbReference type="NCBI Taxonomy" id="1348616"/>
    <lineage>
        <taxon>Eukaryota</taxon>
        <taxon>Fungi</taxon>
        <taxon>Fungi incertae sedis</taxon>
        <taxon>Mucoromycota</taxon>
        <taxon>Glomeromycotina</taxon>
        <taxon>Glomeromycetes</taxon>
        <taxon>Diversisporales</taxon>
        <taxon>Gigasporaceae</taxon>
        <taxon>Dentiscutata</taxon>
    </lineage>
</organism>
<gene>
    <name evidence="2" type="ORF">DERYTH_LOCUS19356</name>
</gene>
<reference evidence="2" key="1">
    <citation type="submission" date="2021-06" db="EMBL/GenBank/DDBJ databases">
        <authorList>
            <person name="Kallberg Y."/>
            <person name="Tangrot J."/>
            <person name="Rosling A."/>
        </authorList>
    </citation>
    <scope>NUCLEOTIDE SEQUENCE</scope>
    <source>
        <strain evidence="2">MA453B</strain>
    </source>
</reference>
<dbReference type="PROSITE" id="PS51126">
    <property type="entry name" value="DILUTE"/>
    <property type="match status" value="1"/>
</dbReference>
<feature type="domain" description="Dilute" evidence="1">
    <location>
        <begin position="1"/>
        <end position="74"/>
    </location>
</feature>